<comment type="caution">
    <text evidence="1">The sequence shown here is derived from an EMBL/GenBank/DDBJ whole genome shotgun (WGS) entry which is preliminary data.</text>
</comment>
<dbReference type="AlphaFoldDB" id="M6UCN3"/>
<name>M6UCN3_9LEPT</name>
<protein>
    <submittedName>
        <fullName evidence="1">Uncharacterized protein</fullName>
    </submittedName>
</protein>
<evidence type="ECO:0000313" key="1">
    <source>
        <dbReference type="EMBL" id="EMO42320.1"/>
    </source>
</evidence>
<dbReference type="Proteomes" id="UP000012153">
    <property type="component" value="Unassembled WGS sequence"/>
</dbReference>
<reference evidence="1 2" key="1">
    <citation type="submission" date="2013-01" db="EMBL/GenBank/DDBJ databases">
        <authorList>
            <person name="Harkins D.M."/>
            <person name="Durkin A.S."/>
            <person name="Brinkac L.M."/>
            <person name="Haft D.H."/>
            <person name="Selengut J.D."/>
            <person name="Sanka R."/>
            <person name="DePew J."/>
            <person name="Purushe J."/>
            <person name="Matthias M.A."/>
            <person name="Vinetz J.M."/>
            <person name="Sutton G.G."/>
            <person name="Nierman W.C."/>
            <person name="Fouts D.E."/>
        </authorList>
    </citation>
    <scope>NUCLEOTIDE SEQUENCE [LARGE SCALE GENOMIC DNA]</scope>
    <source>
        <strain evidence="1 2">ZUN142</strain>
    </source>
</reference>
<gene>
    <name evidence="1" type="ORF">LEP1GSC186_4524</name>
</gene>
<evidence type="ECO:0000313" key="2">
    <source>
        <dbReference type="Proteomes" id="UP000012153"/>
    </source>
</evidence>
<dbReference type="EMBL" id="AHOP02000013">
    <property type="protein sequence ID" value="EMO42320.1"/>
    <property type="molecule type" value="Genomic_DNA"/>
</dbReference>
<accession>M6UCN3</accession>
<organism evidence="1 2">
    <name type="scientific">Leptospira noguchii serovar Autumnalis str. ZUN142</name>
    <dbReference type="NCBI Taxonomy" id="1085540"/>
    <lineage>
        <taxon>Bacteria</taxon>
        <taxon>Pseudomonadati</taxon>
        <taxon>Spirochaetota</taxon>
        <taxon>Spirochaetia</taxon>
        <taxon>Leptospirales</taxon>
        <taxon>Leptospiraceae</taxon>
        <taxon>Leptospira</taxon>
    </lineage>
</organism>
<sequence length="75" mass="8849">MSHFNYEICERFAPIFLRRTHVNIIANLIIKSESAQIQNVESIFAKMSEFFSRIKFSKVSLLENNKLNLLNIFKI</sequence>
<proteinExistence type="predicted"/>